<dbReference type="EMBL" id="JAAMOX010000001">
    <property type="protein sequence ID" value="NIH52395.1"/>
    <property type="molecule type" value="Genomic_DNA"/>
</dbReference>
<sequence>MKDIMIPGVDGAKSLASVAEILGDAGVGLEGGGLWSGTAHYLVADGDTAIRALVSAGIIGAEMRQVVIAELDRDAPGALGRMMAKLADAGIVLDGQYSDHNNRKVLLVNDIEAAQAALS</sequence>
<dbReference type="Gene3D" id="3.30.2130.10">
    <property type="entry name" value="VC0802-like"/>
    <property type="match status" value="1"/>
</dbReference>
<accession>A0A7X5QYL6</accession>
<keyword evidence="2" id="KW-1185">Reference proteome</keyword>
<dbReference type="AlphaFoldDB" id="A0A7X5QYL6"/>
<protein>
    <recommendedName>
        <fullName evidence="3">Amino acid-binding ACT domain-containing protein</fullName>
    </recommendedName>
</protein>
<dbReference type="Proteomes" id="UP000541033">
    <property type="component" value="Unassembled WGS sequence"/>
</dbReference>
<gene>
    <name evidence="1" type="ORF">FHX76_000263</name>
</gene>
<comment type="caution">
    <text evidence="1">The sequence shown here is derived from an EMBL/GenBank/DDBJ whole genome shotgun (WGS) entry which is preliminary data.</text>
</comment>
<reference evidence="1 2" key="1">
    <citation type="submission" date="2020-02" db="EMBL/GenBank/DDBJ databases">
        <title>Sequencing the genomes of 1000 actinobacteria strains.</title>
        <authorList>
            <person name="Klenk H.-P."/>
        </authorList>
    </citation>
    <scope>NUCLEOTIDE SEQUENCE [LARGE SCALE GENOMIC DNA]</scope>
    <source>
        <strain evidence="1 2">DSM 27960</strain>
    </source>
</reference>
<name>A0A7X5QYL6_9MICO</name>
<evidence type="ECO:0000313" key="2">
    <source>
        <dbReference type="Proteomes" id="UP000541033"/>
    </source>
</evidence>
<evidence type="ECO:0008006" key="3">
    <source>
        <dbReference type="Google" id="ProtNLM"/>
    </source>
</evidence>
<dbReference type="RefSeq" id="WP_167146879.1">
    <property type="nucleotide sequence ID" value="NZ_JAAMOX010000001.1"/>
</dbReference>
<organism evidence="1 2">
    <name type="scientific">Lysinibacter cavernae</name>
    <dbReference type="NCBI Taxonomy" id="1640652"/>
    <lineage>
        <taxon>Bacteria</taxon>
        <taxon>Bacillati</taxon>
        <taxon>Actinomycetota</taxon>
        <taxon>Actinomycetes</taxon>
        <taxon>Micrococcales</taxon>
        <taxon>Microbacteriaceae</taxon>
        <taxon>Lysinibacter</taxon>
    </lineage>
</organism>
<evidence type="ECO:0000313" key="1">
    <source>
        <dbReference type="EMBL" id="NIH52395.1"/>
    </source>
</evidence>
<proteinExistence type="predicted"/>